<feature type="domain" description="K Homology" evidence="7">
    <location>
        <begin position="459"/>
        <end position="527"/>
    </location>
</feature>
<feature type="domain" description="K Homology" evidence="7">
    <location>
        <begin position="677"/>
        <end position="746"/>
    </location>
</feature>
<dbReference type="PROSITE" id="PS50084">
    <property type="entry name" value="KH_TYPE_1"/>
    <property type="match status" value="14"/>
</dbReference>
<feature type="domain" description="K Homology" evidence="7">
    <location>
        <begin position="981"/>
        <end position="1047"/>
    </location>
</feature>
<dbReference type="SMART" id="SM00322">
    <property type="entry name" value="KH"/>
    <property type="match status" value="14"/>
</dbReference>
<dbReference type="Proteomes" id="UP000046393">
    <property type="component" value="Unplaced"/>
</dbReference>
<dbReference type="AlphaFoldDB" id="A0A0N5A8M1"/>
<reference evidence="9" key="1">
    <citation type="submission" date="2017-02" db="UniProtKB">
        <authorList>
            <consortium name="WormBaseParasite"/>
        </authorList>
    </citation>
    <scope>IDENTIFICATION</scope>
</reference>
<feature type="domain" description="K Homology" evidence="7">
    <location>
        <begin position="389"/>
        <end position="454"/>
    </location>
</feature>
<dbReference type="CDD" id="cd22407">
    <property type="entry name" value="KH-I_Vigilin_rpt3"/>
    <property type="match status" value="1"/>
</dbReference>
<feature type="domain" description="K Homology" evidence="7">
    <location>
        <begin position="247"/>
        <end position="315"/>
    </location>
</feature>
<sequence length="1270" mass="141293">MENGLGFASDKSSSLQTELATEGGLSLAPGAERHQAAAATFAQNGNVPGSSGLNGHVNNNELVLNYSTDFPELPDSQVKGTEKILGGAWNRPPAVRSQVVTQVFQLHGDERATKISTSSFGSGSEEEQRCKEIARATDTSIEFCEAKDHSLTVLITGKRGKVKEARARLVRELQTQVTRDISVPKEHHRILIGKEGSKLHQLEQETNCRIIIPGRDTTSDVIKVVGPREGVEKALHEIQLVSDKQSKLAQENLLIPRIYYPWIRGPNNENIDALAAETGAKINIPPPAAQNEVIVITGEKDGVRKAAAAIRSIYEDREANAKSVTCQIPKAQHRYIIGQQRKGLAEILKETGVSVEVPPEEENSHTITLRGDADKLGPALALVYAKASSVITVEITCKSWMHKFLIGPKGSTLQALVPNKDKVQIDFEDGGVIIIEGAPEYVKAAETALKKEVARLEEEMSSETMKVRPSLHRHVIGRGGSLITKIKDETGVQIIIPNEATNSDEIKVEGKKEGVKKAIAEIKEIVERIENEKTRDIIIEQRFHKQIIGVKGEAISKLREQYPTVTFSFPDQGKKSNVINLRGDKNEVDKVYKQLTAIHKELLESNYQVTVPIFKEFHKHIIGKGGANVRKIREETQTRIDLPDVDSGEDKITVTGKRANVEKAIEQLTKIQNELTSIVLKEVIIPQKIHSRLLGGGLRLIQDIQEDCGGVHIKFPPEKTISDKVTIRGPKEDVERAEKLLLALAKDRELSSHEDTVTAKPEFHRFLIGKGGAKIKKIREGFPDVRILFPRETDTDKETIHLVGKKDEVAEVKKQLQQMVNELNETVDIKFDVDPKYHRHFLIRGAAVLRDIQEQNGGVIISFPRAGTQDSKVTIKGYKQCVESAKARIEEIVEDLKAQVTVEVEIPAIHHRVLLSNRGQKIQDLCAKYNVQLKFPNRHEVVAESQEKAGDGPSLSDIITISGRDVRCQEAKEALLAMVPVTKIVNVPPEYHRLLIGRGAEVVRRLMQEHEVNVSFPQQEKNSDEVTVTGTADNVDAAISDIKKRVVELEEAAEDRKLRSFKLPVHVPAEYHTRLIGFGGEVVMNLRNKHNVQISFPDKDAEEPDKIVLTGYEANCNACKEEIENMIGEIQSMFTQEISLDASFHPRLIGVKGRNMRKIMNDYKVELRFPRSTDPDPNLVVVAGKNEDAVFDCIDHLRAMEEDYLQERNERGQYIAQRVVETTSPPKPVEVQIKGAPWQLDMQSEEQFPSMGSSQATGGVTGVWGGARRF</sequence>
<accession>A0A0N5A8M1</accession>
<dbReference type="STRING" id="451379.A0A0N5A8M1"/>
<keyword evidence="6" id="KW-0175">Coiled coil</keyword>
<dbReference type="Gene3D" id="3.30.1370.10">
    <property type="entry name" value="K Homology domain, type 1"/>
    <property type="match status" value="14"/>
</dbReference>
<feature type="domain" description="K Homology" evidence="7">
    <location>
        <begin position="825"/>
        <end position="894"/>
    </location>
</feature>
<keyword evidence="3" id="KW-0677">Repeat</keyword>
<evidence type="ECO:0000256" key="2">
    <source>
        <dbReference type="ARBA" id="ARBA00022490"/>
    </source>
</evidence>
<feature type="domain" description="K Homology" evidence="7">
    <location>
        <begin position="175"/>
        <end position="243"/>
    </location>
</feature>
<dbReference type="CDD" id="cd22411">
    <property type="entry name" value="KH-I_Vigilin_rpt8"/>
    <property type="match status" value="1"/>
</dbReference>
<dbReference type="CDD" id="cd22408">
    <property type="entry name" value="KH-I_Vigilin_rpt4"/>
    <property type="match status" value="1"/>
</dbReference>
<dbReference type="Pfam" id="PF00013">
    <property type="entry name" value="KH_1"/>
    <property type="match status" value="14"/>
</dbReference>
<evidence type="ECO:0000256" key="6">
    <source>
        <dbReference type="SAM" id="Coils"/>
    </source>
</evidence>
<dbReference type="InterPro" id="IPR004087">
    <property type="entry name" value="KH_dom"/>
</dbReference>
<proteinExistence type="predicted"/>
<keyword evidence="8" id="KW-1185">Reference proteome</keyword>
<evidence type="ECO:0000313" key="8">
    <source>
        <dbReference type="Proteomes" id="UP000046393"/>
    </source>
</evidence>
<protein>
    <submittedName>
        <fullName evidence="9">Vigilin</fullName>
    </submittedName>
</protein>
<name>A0A0N5A8M1_9BILA</name>
<feature type="coiled-coil region" evidence="6">
    <location>
        <begin position="1032"/>
        <end position="1059"/>
    </location>
</feature>
<dbReference type="CDD" id="cd22410">
    <property type="entry name" value="KH-I_Vigilin_rpt7"/>
    <property type="match status" value="1"/>
</dbReference>
<organism evidence="8 9">
    <name type="scientific">Syphacia muris</name>
    <dbReference type="NCBI Taxonomy" id="451379"/>
    <lineage>
        <taxon>Eukaryota</taxon>
        <taxon>Metazoa</taxon>
        <taxon>Ecdysozoa</taxon>
        <taxon>Nematoda</taxon>
        <taxon>Chromadorea</taxon>
        <taxon>Rhabditida</taxon>
        <taxon>Spirurina</taxon>
        <taxon>Oxyuridomorpha</taxon>
        <taxon>Oxyuroidea</taxon>
        <taxon>Oxyuridae</taxon>
        <taxon>Syphacia</taxon>
    </lineage>
</organism>
<dbReference type="InterPro" id="IPR004088">
    <property type="entry name" value="KH_dom_type_1"/>
</dbReference>
<keyword evidence="2" id="KW-0963">Cytoplasm</keyword>
<dbReference type="CDD" id="cd22413">
    <property type="entry name" value="KH-I_Vigilin_rpt10"/>
    <property type="match status" value="1"/>
</dbReference>
<feature type="domain" description="K Homology" evidence="7">
    <location>
        <begin position="898"/>
        <end position="980"/>
    </location>
</feature>
<feature type="coiled-coil region" evidence="6">
    <location>
        <begin position="802"/>
        <end position="829"/>
    </location>
</feature>
<dbReference type="SUPFAM" id="SSF54791">
    <property type="entry name" value="Eukaryotic type KH-domain (KH-domain type I)"/>
    <property type="match status" value="14"/>
</dbReference>
<evidence type="ECO:0000313" key="9">
    <source>
        <dbReference type="WBParaSite" id="SMUV_0000042501-mRNA-1"/>
    </source>
</evidence>
<dbReference type="InterPro" id="IPR036612">
    <property type="entry name" value="KH_dom_type_1_sf"/>
</dbReference>
<feature type="domain" description="K Homology" evidence="7">
    <location>
        <begin position="531"/>
        <end position="600"/>
    </location>
</feature>
<evidence type="ECO:0000256" key="3">
    <source>
        <dbReference type="ARBA" id="ARBA00022737"/>
    </source>
</evidence>
<dbReference type="CDD" id="cd02394">
    <property type="entry name" value="KH-I_Vigilin_rpt6"/>
    <property type="match status" value="1"/>
</dbReference>
<dbReference type="PANTHER" id="PTHR10627:SF31">
    <property type="entry name" value="DODECA-SATELLITE-BINDING PROTEIN 1, ISOFORM A"/>
    <property type="match status" value="1"/>
</dbReference>
<dbReference type="CDD" id="cd22414">
    <property type="entry name" value="KH-I_Vigilin_rpt11"/>
    <property type="match status" value="1"/>
</dbReference>
<dbReference type="InterPro" id="IPR057778">
    <property type="entry name" value="KH_Vigilin_N"/>
</dbReference>
<evidence type="ECO:0000256" key="4">
    <source>
        <dbReference type="ARBA" id="ARBA00022884"/>
    </source>
</evidence>
<dbReference type="GO" id="GO:0003729">
    <property type="term" value="F:mRNA binding"/>
    <property type="evidence" value="ECO:0007669"/>
    <property type="project" value="TreeGrafter"/>
</dbReference>
<feature type="domain" description="K Homology" evidence="7">
    <location>
        <begin position="320"/>
        <end position="388"/>
    </location>
</feature>
<keyword evidence="4 5" id="KW-0694">RNA-binding</keyword>
<dbReference type="CDD" id="cd22417">
    <property type="entry name" value="KH-I_Vigilin_rpt14"/>
    <property type="match status" value="1"/>
</dbReference>
<evidence type="ECO:0000256" key="5">
    <source>
        <dbReference type="PROSITE-ProRule" id="PRU00117"/>
    </source>
</evidence>
<feature type="domain" description="K Homology" evidence="7">
    <location>
        <begin position="605"/>
        <end position="673"/>
    </location>
</feature>
<dbReference type="PANTHER" id="PTHR10627">
    <property type="entry name" value="SCP160"/>
    <property type="match status" value="1"/>
</dbReference>
<dbReference type="Pfam" id="PF24668">
    <property type="entry name" value="KH_Vigilin"/>
    <property type="match status" value="1"/>
</dbReference>
<feature type="domain" description="K Homology" evidence="7">
    <location>
        <begin position="1059"/>
        <end position="1128"/>
    </location>
</feature>
<evidence type="ECO:0000259" key="7">
    <source>
        <dbReference type="SMART" id="SM00322"/>
    </source>
</evidence>
<evidence type="ECO:0000256" key="1">
    <source>
        <dbReference type="ARBA" id="ARBA00004496"/>
    </source>
</evidence>
<dbReference type="WBParaSite" id="SMUV_0000042501-mRNA-1">
    <property type="protein sequence ID" value="SMUV_0000042501-mRNA-1"/>
    <property type="gene ID" value="SMUV_0000042501"/>
</dbReference>
<comment type="subcellular location">
    <subcellularLocation>
        <location evidence="1">Cytoplasm</location>
    </subcellularLocation>
</comment>
<dbReference type="CDD" id="cd22418">
    <property type="entry name" value="KH-I_Vigilin_rpt15"/>
    <property type="match status" value="1"/>
</dbReference>
<feature type="domain" description="K Homology" evidence="7">
    <location>
        <begin position="1132"/>
        <end position="1202"/>
    </location>
</feature>
<feature type="domain" description="K Homology" evidence="7">
    <location>
        <begin position="751"/>
        <end position="821"/>
    </location>
</feature>